<evidence type="ECO:0000256" key="5">
    <source>
        <dbReference type="ARBA" id="ARBA00022448"/>
    </source>
</evidence>
<feature type="transmembrane region" description="Helical" evidence="18">
    <location>
        <begin position="762"/>
        <end position="783"/>
    </location>
</feature>
<evidence type="ECO:0000256" key="10">
    <source>
        <dbReference type="ARBA" id="ARBA00022781"/>
    </source>
</evidence>
<feature type="transmembrane region" description="Helical" evidence="18">
    <location>
        <begin position="300"/>
        <end position="318"/>
    </location>
</feature>
<dbReference type="CDD" id="cd02076">
    <property type="entry name" value="P-type_ATPase_H"/>
    <property type="match status" value="1"/>
</dbReference>
<proteinExistence type="inferred from homology"/>
<feature type="compositionally biased region" description="Acidic residues" evidence="19">
    <location>
        <begin position="40"/>
        <end position="71"/>
    </location>
</feature>
<reference evidence="21" key="1">
    <citation type="journal article" date="2021" name="Nat. Commun.">
        <title>Genetic determinants of endophytism in the Arabidopsis root mycobiome.</title>
        <authorList>
            <person name="Mesny F."/>
            <person name="Miyauchi S."/>
            <person name="Thiergart T."/>
            <person name="Pickel B."/>
            <person name="Atanasova L."/>
            <person name="Karlsson M."/>
            <person name="Huettel B."/>
            <person name="Barry K.W."/>
            <person name="Haridas S."/>
            <person name="Chen C."/>
            <person name="Bauer D."/>
            <person name="Andreopoulos W."/>
            <person name="Pangilinan J."/>
            <person name="LaButti K."/>
            <person name="Riley R."/>
            <person name="Lipzen A."/>
            <person name="Clum A."/>
            <person name="Drula E."/>
            <person name="Henrissat B."/>
            <person name="Kohler A."/>
            <person name="Grigoriev I.V."/>
            <person name="Martin F.M."/>
            <person name="Hacquard S."/>
        </authorList>
    </citation>
    <scope>NUCLEOTIDE SEQUENCE</scope>
    <source>
        <strain evidence="21">MPI-SDFR-AT-0117</strain>
    </source>
</reference>
<dbReference type="InterPro" id="IPR018303">
    <property type="entry name" value="ATPase_P-typ_P_site"/>
</dbReference>
<dbReference type="InterPro" id="IPR044492">
    <property type="entry name" value="P_typ_ATPase_HD_dom"/>
</dbReference>
<dbReference type="InterPro" id="IPR059000">
    <property type="entry name" value="ATPase_P-type_domA"/>
</dbReference>
<dbReference type="GO" id="GO:0005886">
    <property type="term" value="C:plasma membrane"/>
    <property type="evidence" value="ECO:0007669"/>
    <property type="project" value="UniProtKB-SubCell"/>
</dbReference>
<dbReference type="Pfam" id="PF00702">
    <property type="entry name" value="Hydrolase"/>
    <property type="match status" value="1"/>
</dbReference>
<evidence type="ECO:0000256" key="3">
    <source>
        <dbReference type="ARBA" id="ARBA00008804"/>
    </source>
</evidence>
<gene>
    <name evidence="21" type="ORF">F5X68DRAFT_139166</name>
</gene>
<dbReference type="FunFam" id="3.40.50.1000:FF:000008">
    <property type="entry name" value="Plasma membrane ATPase"/>
    <property type="match status" value="1"/>
</dbReference>
<keyword evidence="9 18" id="KW-0547">Nucleotide-binding</keyword>
<dbReference type="NCBIfam" id="TIGR01647">
    <property type="entry name" value="ATPase-IIIA_H"/>
    <property type="match status" value="1"/>
</dbReference>
<evidence type="ECO:0000256" key="16">
    <source>
        <dbReference type="ARBA" id="ARBA00023136"/>
    </source>
</evidence>
<dbReference type="PRINTS" id="PR00120">
    <property type="entry name" value="HATPASE"/>
</dbReference>
<dbReference type="SFLD" id="SFLDG00002">
    <property type="entry name" value="C1.7:_P-type_atpase_like"/>
    <property type="match status" value="1"/>
</dbReference>
<dbReference type="SUPFAM" id="SSF56784">
    <property type="entry name" value="HAD-like"/>
    <property type="match status" value="1"/>
</dbReference>
<dbReference type="PANTHER" id="PTHR42861">
    <property type="entry name" value="CALCIUM-TRANSPORTING ATPASE"/>
    <property type="match status" value="1"/>
</dbReference>
<evidence type="ECO:0000259" key="20">
    <source>
        <dbReference type="SMART" id="SM00831"/>
    </source>
</evidence>
<dbReference type="InterPro" id="IPR023299">
    <property type="entry name" value="ATPase_P-typ_cyto_dom_N"/>
</dbReference>
<keyword evidence="22" id="KW-1185">Reference proteome</keyword>
<dbReference type="EC" id="7.1.2.1" evidence="4 18"/>
<keyword evidence="8" id="KW-0479">Metal-binding</keyword>
<dbReference type="Gene3D" id="1.20.1110.10">
    <property type="entry name" value="Calcium-transporting ATPase, transmembrane domain"/>
    <property type="match status" value="1"/>
</dbReference>
<feature type="compositionally biased region" description="Basic and acidic residues" evidence="19">
    <location>
        <begin position="17"/>
        <end position="28"/>
    </location>
</feature>
<feature type="transmembrane region" description="Helical" evidence="18">
    <location>
        <begin position="330"/>
        <end position="358"/>
    </location>
</feature>
<feature type="transmembrane region" description="Helical" evidence="18">
    <location>
        <begin position="696"/>
        <end position="717"/>
    </location>
</feature>
<dbReference type="GO" id="GO:0005524">
    <property type="term" value="F:ATP binding"/>
    <property type="evidence" value="ECO:0007669"/>
    <property type="project" value="UniProtKB-UniRule"/>
</dbReference>
<feature type="transmembrane region" description="Helical" evidence="18">
    <location>
        <begin position="723"/>
        <end position="742"/>
    </location>
</feature>
<dbReference type="NCBIfam" id="TIGR01494">
    <property type="entry name" value="ATPase_P-type"/>
    <property type="match status" value="2"/>
</dbReference>
<dbReference type="FunFam" id="3.40.1110.10:FF:000005">
    <property type="entry name" value="Plasma membrane ATPase"/>
    <property type="match status" value="1"/>
</dbReference>
<evidence type="ECO:0000256" key="12">
    <source>
        <dbReference type="ARBA" id="ARBA00022842"/>
    </source>
</evidence>
<dbReference type="GO" id="GO:0046872">
    <property type="term" value="F:metal ion binding"/>
    <property type="evidence" value="ECO:0007669"/>
    <property type="project" value="UniProtKB-KW"/>
</dbReference>
<dbReference type="SFLD" id="SFLDS00003">
    <property type="entry name" value="Haloacid_Dehalogenase"/>
    <property type="match status" value="1"/>
</dbReference>
<sequence length="925" mass="100565">MAESNTAAAPALNTPIESHRFDEKKGPIGEDVPATKTKVEDDDDEDEDMDALIEDLESQDGHAEEEEEEDNTPGGARVIPEDQLMTDTRLGLTEAEVLVRRRKYGDNQMKEEKENLILKFLMYFVGPVQFVMEAAAVLAAGLKDWVDFGVIIALLLLNAVVGFYQEFQAGSIVDELKKTLALKAVVLRDGQLKEVEAPEVVPGDILQIEEGTIIPADGRIVTEDAFLQVDQSAITGESLAVDKHKGDNCYASSAVKRGEAFIVITATGDSTFVGRAAALVNAANSGTGHFTEVLNGIGQALLVLVVLTLLVVWVSSFYRSNGIVDILRFTLAILIVGVPVGLPAVVTTTMAVGAAYLAKKRAIVQKLSAIESLAGVEILCSDKTGTLTKNKLSLAEPFTVEGVDPEDLMLTACLAASRKKKGIDAIDKAFLKSLRYYPRAKSVLSKYKVLEFFPFDPVSKKVTAVVESPQGERITCVKGAPLFVLKTVEEDHPLDEAIDMAYKNKVAEFATRGFRSLGVARKREGGNWEILGIMPCSDPPRHDTARTVNEAKRLGLSVKMLTGDAVGIARETSRQLGLGTNIFNADRLGLGGGGDMSGSEVYDFVEAADGFAEVFPQHKYNVVEILQARGYLVAMTGDGVNDAPSLKKADTGIAVEGASDAARSAADIVFLAPGLGAIIDALKTSRQIFHRMYSYVIYRIALSIHLEIYLGLWIAILNRSLNIELVVFIAIFADIATLAIAYDNAPYSMTPVKWNLPKLWGISIVLGIVLAIGTWITVTTMYAHGPDGGIVQNFGNLDEVVFLQISLSENWLIFITRANGPFWSSIPSWQLSGAVFAVDVIATLFCIFGWFEHNEQTSIVAVVRIWIFSFGIFCVCAGVYYILQDNSGFDNLMHGKSPKGTQKQRSLEDFVVSLQRVSTQHEKSQ</sequence>
<keyword evidence="16 18" id="KW-0472">Membrane</keyword>
<dbReference type="SMART" id="SM00831">
    <property type="entry name" value="Cation_ATPase_N"/>
    <property type="match status" value="1"/>
</dbReference>
<keyword evidence="13 18" id="KW-1278">Translocase</keyword>
<dbReference type="FunFam" id="2.70.150.10:FF:000011">
    <property type="entry name" value="Plasma membrane ATPase"/>
    <property type="match status" value="1"/>
</dbReference>
<evidence type="ECO:0000256" key="8">
    <source>
        <dbReference type="ARBA" id="ARBA00022723"/>
    </source>
</evidence>
<dbReference type="EMBL" id="JAGSXJ010000021">
    <property type="protein sequence ID" value="KAH6678885.1"/>
    <property type="molecule type" value="Genomic_DNA"/>
</dbReference>
<feature type="transmembrane region" description="Helical" evidence="18">
    <location>
        <begin position="863"/>
        <end position="883"/>
    </location>
</feature>
<evidence type="ECO:0000256" key="1">
    <source>
        <dbReference type="ARBA" id="ARBA00003417"/>
    </source>
</evidence>
<dbReference type="PROSITE" id="PS00154">
    <property type="entry name" value="ATPASE_E1_E2"/>
    <property type="match status" value="1"/>
</dbReference>
<evidence type="ECO:0000256" key="7">
    <source>
        <dbReference type="ARBA" id="ARBA00022692"/>
    </source>
</evidence>
<evidence type="ECO:0000256" key="13">
    <source>
        <dbReference type="ARBA" id="ARBA00022967"/>
    </source>
</evidence>
<dbReference type="Gene3D" id="3.40.50.1000">
    <property type="entry name" value="HAD superfamily/HAD-like"/>
    <property type="match status" value="1"/>
</dbReference>
<feature type="domain" description="Cation-transporting P-type ATPase N-terminal" evidence="20">
    <location>
        <begin position="73"/>
        <end position="144"/>
    </location>
</feature>
<name>A0A9P9A603_9PEZI</name>
<evidence type="ECO:0000256" key="17">
    <source>
        <dbReference type="ARBA" id="ARBA00071631"/>
    </source>
</evidence>
<dbReference type="SUPFAM" id="SSF81665">
    <property type="entry name" value="Calcium ATPase, transmembrane domain M"/>
    <property type="match status" value="1"/>
</dbReference>
<comment type="subcellular location">
    <subcellularLocation>
        <location evidence="2 18">Cell membrane</location>
        <topology evidence="2 18">Multi-pass membrane protein</topology>
    </subcellularLocation>
</comment>
<evidence type="ECO:0000313" key="21">
    <source>
        <dbReference type="EMBL" id="KAH6678885.1"/>
    </source>
</evidence>
<evidence type="ECO:0000256" key="9">
    <source>
        <dbReference type="ARBA" id="ARBA00022741"/>
    </source>
</evidence>
<evidence type="ECO:0000256" key="11">
    <source>
        <dbReference type="ARBA" id="ARBA00022840"/>
    </source>
</evidence>
<dbReference type="InterPro" id="IPR023298">
    <property type="entry name" value="ATPase_P-typ_TM_dom_sf"/>
</dbReference>
<keyword evidence="6" id="KW-1003">Cell membrane</keyword>
<keyword evidence="10 18" id="KW-0375">Hydrogen ion transport</keyword>
<evidence type="ECO:0000256" key="14">
    <source>
        <dbReference type="ARBA" id="ARBA00022989"/>
    </source>
</evidence>
<dbReference type="Pfam" id="PF00690">
    <property type="entry name" value="Cation_ATPase_N"/>
    <property type="match status" value="1"/>
</dbReference>
<evidence type="ECO:0000256" key="15">
    <source>
        <dbReference type="ARBA" id="ARBA00023065"/>
    </source>
</evidence>
<evidence type="ECO:0000256" key="4">
    <source>
        <dbReference type="ARBA" id="ARBA00012476"/>
    </source>
</evidence>
<keyword evidence="11 18" id="KW-0067">ATP-binding</keyword>
<dbReference type="Proteomes" id="UP000770015">
    <property type="component" value="Unassembled WGS sequence"/>
</dbReference>
<comment type="caution">
    <text evidence="21">The sequence shown here is derived from an EMBL/GenBank/DDBJ whole genome shotgun (WGS) entry which is preliminary data.</text>
</comment>
<dbReference type="PRINTS" id="PR00119">
    <property type="entry name" value="CATATPASE"/>
</dbReference>
<feature type="transmembrane region" description="Helical" evidence="18">
    <location>
        <begin position="829"/>
        <end position="851"/>
    </location>
</feature>
<dbReference type="GO" id="GO:0016887">
    <property type="term" value="F:ATP hydrolysis activity"/>
    <property type="evidence" value="ECO:0007669"/>
    <property type="project" value="InterPro"/>
</dbReference>
<dbReference type="InterPro" id="IPR004014">
    <property type="entry name" value="ATPase_P-typ_cation-transptr_N"/>
</dbReference>
<keyword evidence="12 18" id="KW-0460">Magnesium</keyword>
<keyword evidence="5 18" id="KW-0813">Transport</keyword>
<dbReference type="Gene3D" id="3.40.1110.10">
    <property type="entry name" value="Calcium-transporting ATPase, cytoplasmic domain N"/>
    <property type="match status" value="1"/>
</dbReference>
<dbReference type="Gene3D" id="2.70.150.10">
    <property type="entry name" value="Calcium-transporting ATPase, cytoplasmic transduction domain A"/>
    <property type="match status" value="1"/>
</dbReference>
<feature type="transmembrane region" description="Helical" evidence="18">
    <location>
        <begin position="148"/>
        <end position="167"/>
    </location>
</feature>
<keyword evidence="14 18" id="KW-1133">Transmembrane helix</keyword>
<comment type="similarity">
    <text evidence="3 18">Belongs to the cation transport ATPase (P-type) (TC 3.A.3) family. Type IIIA subfamily.</text>
</comment>
<dbReference type="AlphaFoldDB" id="A0A9P9A603"/>
<keyword evidence="7 18" id="KW-0812">Transmembrane</keyword>
<feature type="transmembrane region" description="Helical" evidence="18">
    <location>
        <begin position="120"/>
        <end position="142"/>
    </location>
</feature>
<dbReference type="InterPro" id="IPR006534">
    <property type="entry name" value="P-type_ATPase_IIIA"/>
</dbReference>
<dbReference type="InterPro" id="IPR008250">
    <property type="entry name" value="ATPase_P-typ_transduc_dom_A_sf"/>
</dbReference>
<dbReference type="OrthoDB" id="116380at2759"/>
<evidence type="ECO:0000256" key="6">
    <source>
        <dbReference type="ARBA" id="ARBA00022475"/>
    </source>
</evidence>
<dbReference type="InterPro" id="IPR001757">
    <property type="entry name" value="P_typ_ATPase"/>
</dbReference>
<dbReference type="InterPro" id="IPR023214">
    <property type="entry name" value="HAD_sf"/>
</dbReference>
<comment type="function">
    <text evidence="1">The plasma membrane ATPase of plants and fungi is a hydrogen ion pump. The proton gradient it generates drives the active transport of nutrients by H(+)-symport. The resulting external acidification and/or internal alkinization may mediate growth responses.</text>
</comment>
<evidence type="ECO:0000313" key="22">
    <source>
        <dbReference type="Proteomes" id="UP000770015"/>
    </source>
</evidence>
<organism evidence="21 22">
    <name type="scientific">Plectosphaerella plurivora</name>
    <dbReference type="NCBI Taxonomy" id="936078"/>
    <lineage>
        <taxon>Eukaryota</taxon>
        <taxon>Fungi</taxon>
        <taxon>Dikarya</taxon>
        <taxon>Ascomycota</taxon>
        <taxon>Pezizomycotina</taxon>
        <taxon>Sordariomycetes</taxon>
        <taxon>Hypocreomycetidae</taxon>
        <taxon>Glomerellales</taxon>
        <taxon>Plectosphaerellaceae</taxon>
        <taxon>Plectosphaerella</taxon>
    </lineage>
</organism>
<dbReference type="GO" id="GO:0008553">
    <property type="term" value="F:P-type proton-exporting transporter activity"/>
    <property type="evidence" value="ECO:0007669"/>
    <property type="project" value="UniProtKB-UniRule"/>
</dbReference>
<protein>
    <recommendedName>
        <fullName evidence="17 18">Plasma membrane ATPase</fullName>
        <ecNumber evidence="4 18">7.1.2.1</ecNumber>
    </recommendedName>
</protein>
<dbReference type="SFLD" id="SFLDF00027">
    <property type="entry name" value="p-type_atpase"/>
    <property type="match status" value="1"/>
</dbReference>
<evidence type="ECO:0000256" key="18">
    <source>
        <dbReference type="RuleBase" id="RU362083"/>
    </source>
</evidence>
<evidence type="ECO:0000256" key="19">
    <source>
        <dbReference type="SAM" id="MobiDB-lite"/>
    </source>
</evidence>
<dbReference type="InterPro" id="IPR036412">
    <property type="entry name" value="HAD-like_sf"/>
</dbReference>
<feature type="region of interest" description="Disordered" evidence="19">
    <location>
        <begin position="1"/>
        <end position="78"/>
    </location>
</feature>
<dbReference type="SUPFAM" id="SSF81653">
    <property type="entry name" value="Calcium ATPase, transduction domain A"/>
    <property type="match status" value="1"/>
</dbReference>
<dbReference type="Pfam" id="PF00122">
    <property type="entry name" value="E1-E2_ATPase"/>
    <property type="match status" value="1"/>
</dbReference>
<dbReference type="GO" id="GO:0120029">
    <property type="term" value="P:proton export across plasma membrane"/>
    <property type="evidence" value="ECO:0007669"/>
    <property type="project" value="UniProtKB-UniRule"/>
</dbReference>
<comment type="catalytic activity">
    <reaction evidence="18">
        <text>ATP + H2O + H(+)(in) = ADP + phosphate + 2 H(+)(out)</text>
        <dbReference type="Rhea" id="RHEA:20852"/>
        <dbReference type="ChEBI" id="CHEBI:15377"/>
        <dbReference type="ChEBI" id="CHEBI:15378"/>
        <dbReference type="ChEBI" id="CHEBI:30616"/>
        <dbReference type="ChEBI" id="CHEBI:43474"/>
        <dbReference type="ChEBI" id="CHEBI:456216"/>
        <dbReference type="EC" id="7.1.2.1"/>
    </reaction>
</comment>
<accession>A0A9P9A603</accession>
<evidence type="ECO:0000256" key="2">
    <source>
        <dbReference type="ARBA" id="ARBA00004651"/>
    </source>
</evidence>
<keyword evidence="15 18" id="KW-0406">Ion transport</keyword>